<dbReference type="GO" id="GO:0032259">
    <property type="term" value="P:methylation"/>
    <property type="evidence" value="ECO:0007669"/>
    <property type="project" value="UniProtKB-KW"/>
</dbReference>
<gene>
    <name evidence="5" type="ORF">Bhyg_02178</name>
</gene>
<protein>
    <submittedName>
        <fullName evidence="5">Protein-lysine N-methyltransferase CG9154</fullName>
    </submittedName>
</protein>
<dbReference type="Pfam" id="PF10237">
    <property type="entry name" value="N6-adenineMlase"/>
    <property type="match status" value="1"/>
</dbReference>
<keyword evidence="6" id="KW-1185">Reference proteome</keyword>
<dbReference type="OrthoDB" id="206354at2759"/>
<feature type="non-terminal residue" evidence="5">
    <location>
        <position position="1"/>
    </location>
</feature>
<dbReference type="GO" id="GO:0016279">
    <property type="term" value="F:protein-lysine N-methyltransferase activity"/>
    <property type="evidence" value="ECO:0007669"/>
    <property type="project" value="InterPro"/>
</dbReference>
<dbReference type="GO" id="GO:0003676">
    <property type="term" value="F:nucleic acid binding"/>
    <property type="evidence" value="ECO:0007669"/>
    <property type="project" value="InterPro"/>
</dbReference>
<reference evidence="5" key="1">
    <citation type="submission" date="2022-07" db="EMBL/GenBank/DDBJ databases">
        <authorList>
            <person name="Trinca V."/>
            <person name="Uliana J.V.C."/>
            <person name="Torres T.T."/>
            <person name="Ward R.J."/>
            <person name="Monesi N."/>
        </authorList>
    </citation>
    <scope>NUCLEOTIDE SEQUENCE</scope>
    <source>
        <strain evidence="5">HSMRA1968</strain>
        <tissue evidence="5">Whole embryos</tissue>
    </source>
</reference>
<dbReference type="EMBL" id="WJQU01000001">
    <property type="protein sequence ID" value="KAJ6646961.1"/>
    <property type="molecule type" value="Genomic_DNA"/>
</dbReference>
<dbReference type="GO" id="GO:0005737">
    <property type="term" value="C:cytoplasm"/>
    <property type="evidence" value="ECO:0007669"/>
    <property type="project" value="UniProtKB-SubCell"/>
</dbReference>
<comment type="subcellular location">
    <subcellularLocation>
        <location evidence="1">Cytoplasm</location>
    </subcellularLocation>
</comment>
<evidence type="ECO:0000313" key="6">
    <source>
        <dbReference type="Proteomes" id="UP001151699"/>
    </source>
</evidence>
<proteinExistence type="inferred from homology"/>
<comment type="caution">
    <text evidence="5">The sequence shown here is derived from an EMBL/GenBank/DDBJ whole genome shotgun (WGS) entry which is preliminary data.</text>
</comment>
<accession>A0A9Q0NAW6</accession>
<dbReference type="PANTHER" id="PTHR13200:SF0">
    <property type="entry name" value="EEF1A LYSINE METHYLTRANSFERASE 1"/>
    <property type="match status" value="1"/>
</dbReference>
<keyword evidence="3" id="KW-0489">Methyltransferase</keyword>
<evidence type="ECO:0000256" key="4">
    <source>
        <dbReference type="ARBA" id="ARBA00022679"/>
    </source>
</evidence>
<name>A0A9Q0NAW6_9DIPT</name>
<dbReference type="InterPro" id="IPR019369">
    <property type="entry name" value="Efm5/EEF1AKMT1"/>
</dbReference>
<dbReference type="AlphaFoldDB" id="A0A9Q0NAW6"/>
<dbReference type="PROSITE" id="PS00092">
    <property type="entry name" value="N6_MTASE"/>
    <property type="match status" value="1"/>
</dbReference>
<evidence type="ECO:0000256" key="2">
    <source>
        <dbReference type="ARBA" id="ARBA00022490"/>
    </source>
</evidence>
<dbReference type="PANTHER" id="PTHR13200">
    <property type="entry name" value="EEF1A LYSINE METHYLTRANSFERASE 1"/>
    <property type="match status" value="1"/>
</dbReference>
<evidence type="ECO:0000256" key="1">
    <source>
        <dbReference type="ARBA" id="ARBA00004496"/>
    </source>
</evidence>
<dbReference type="InterPro" id="IPR041370">
    <property type="entry name" value="Mlase_EEF1AKMT1/ZCCHC4"/>
</dbReference>
<dbReference type="Proteomes" id="UP001151699">
    <property type="component" value="Chromosome A"/>
</dbReference>
<dbReference type="HAMAP" id="MF_03187">
    <property type="entry name" value="Methyltr_EFM5"/>
    <property type="match status" value="1"/>
</dbReference>
<keyword evidence="2" id="KW-0963">Cytoplasm</keyword>
<sequence>DEDIALPADTLAFLREFLAEKAERETREAALLNSGNSCTSKGACFSAFEEDWQLSQFWYNEETKRTLARICKELVSSSKEGYKMKIALLSCPSLYDSIRSVNEDITIRLFEFDQRFSCYGQDFVFYDYNIISDDPEYMDDYSQQFDIVLMDPPFLSEECICKLSQIVKKISKPTAKLVLCSGEVVEDWASKYLGLKKRNFRPEHERNLGNMFASYANFELDDLIR</sequence>
<evidence type="ECO:0000313" key="5">
    <source>
        <dbReference type="EMBL" id="KAJ6646961.1"/>
    </source>
</evidence>
<evidence type="ECO:0000256" key="3">
    <source>
        <dbReference type="ARBA" id="ARBA00022603"/>
    </source>
</evidence>
<organism evidence="5 6">
    <name type="scientific">Pseudolycoriella hygida</name>
    <dbReference type="NCBI Taxonomy" id="35572"/>
    <lineage>
        <taxon>Eukaryota</taxon>
        <taxon>Metazoa</taxon>
        <taxon>Ecdysozoa</taxon>
        <taxon>Arthropoda</taxon>
        <taxon>Hexapoda</taxon>
        <taxon>Insecta</taxon>
        <taxon>Pterygota</taxon>
        <taxon>Neoptera</taxon>
        <taxon>Endopterygota</taxon>
        <taxon>Diptera</taxon>
        <taxon>Nematocera</taxon>
        <taxon>Sciaroidea</taxon>
        <taxon>Sciaridae</taxon>
        <taxon>Pseudolycoriella</taxon>
    </lineage>
</organism>
<dbReference type="InterPro" id="IPR002052">
    <property type="entry name" value="DNA_methylase_N6_adenine_CS"/>
</dbReference>
<feature type="non-terminal residue" evidence="5">
    <location>
        <position position="225"/>
    </location>
</feature>
<keyword evidence="4" id="KW-0808">Transferase</keyword>